<dbReference type="Proteomes" id="UP000184300">
    <property type="component" value="Unassembled WGS sequence"/>
</dbReference>
<proteinExistence type="predicted"/>
<dbReference type="AlphaFoldDB" id="A0A1L9VCR2"/>
<sequence length="102" mass="11647">MPFSAGLDDERRRIDKVLRNDKLRDMIVVLLGDNLKEEMQKIVVGSAAAAAVVVVVLLPPFLDDIPSRFFKLSACPLEATLIKRNNSSLIPYLKYRYHRLYD</sequence>
<organism evidence="2 3">
    <name type="scientific">Aspergillus glaucus CBS 516.65</name>
    <dbReference type="NCBI Taxonomy" id="1160497"/>
    <lineage>
        <taxon>Eukaryota</taxon>
        <taxon>Fungi</taxon>
        <taxon>Dikarya</taxon>
        <taxon>Ascomycota</taxon>
        <taxon>Pezizomycotina</taxon>
        <taxon>Eurotiomycetes</taxon>
        <taxon>Eurotiomycetidae</taxon>
        <taxon>Eurotiales</taxon>
        <taxon>Aspergillaceae</taxon>
        <taxon>Aspergillus</taxon>
        <taxon>Aspergillus subgen. Aspergillus</taxon>
    </lineage>
</organism>
<reference evidence="3" key="1">
    <citation type="journal article" date="2017" name="Genome Biol.">
        <title>Comparative genomics reveals high biological diversity and specific adaptations in the industrially and medically important fungal genus Aspergillus.</title>
        <authorList>
            <person name="de Vries R.P."/>
            <person name="Riley R."/>
            <person name="Wiebenga A."/>
            <person name="Aguilar-Osorio G."/>
            <person name="Amillis S."/>
            <person name="Uchima C.A."/>
            <person name="Anderluh G."/>
            <person name="Asadollahi M."/>
            <person name="Askin M."/>
            <person name="Barry K."/>
            <person name="Battaglia E."/>
            <person name="Bayram O."/>
            <person name="Benocci T."/>
            <person name="Braus-Stromeyer S.A."/>
            <person name="Caldana C."/>
            <person name="Canovas D."/>
            <person name="Cerqueira G.C."/>
            <person name="Chen F."/>
            <person name="Chen W."/>
            <person name="Choi C."/>
            <person name="Clum A."/>
            <person name="Dos Santos R.A."/>
            <person name="Damasio A.R."/>
            <person name="Diallinas G."/>
            <person name="Emri T."/>
            <person name="Fekete E."/>
            <person name="Flipphi M."/>
            <person name="Freyberg S."/>
            <person name="Gallo A."/>
            <person name="Gournas C."/>
            <person name="Habgood R."/>
            <person name="Hainaut M."/>
            <person name="Harispe M.L."/>
            <person name="Henrissat B."/>
            <person name="Hilden K.S."/>
            <person name="Hope R."/>
            <person name="Hossain A."/>
            <person name="Karabika E."/>
            <person name="Karaffa L."/>
            <person name="Karanyi Z."/>
            <person name="Krasevec N."/>
            <person name="Kuo A."/>
            <person name="Kusch H."/>
            <person name="LaButti K."/>
            <person name="Lagendijk E.L."/>
            <person name="Lapidus A."/>
            <person name="Levasseur A."/>
            <person name="Lindquist E."/>
            <person name="Lipzen A."/>
            <person name="Logrieco A.F."/>
            <person name="MacCabe A."/>
            <person name="Maekelae M.R."/>
            <person name="Malavazi I."/>
            <person name="Melin P."/>
            <person name="Meyer V."/>
            <person name="Mielnichuk N."/>
            <person name="Miskei M."/>
            <person name="Molnar A.P."/>
            <person name="Mule G."/>
            <person name="Ngan C.Y."/>
            <person name="Orejas M."/>
            <person name="Orosz E."/>
            <person name="Ouedraogo J.P."/>
            <person name="Overkamp K.M."/>
            <person name="Park H.-S."/>
            <person name="Perrone G."/>
            <person name="Piumi F."/>
            <person name="Punt P.J."/>
            <person name="Ram A.F."/>
            <person name="Ramon A."/>
            <person name="Rauscher S."/>
            <person name="Record E."/>
            <person name="Riano-Pachon D.M."/>
            <person name="Robert V."/>
            <person name="Roehrig J."/>
            <person name="Ruller R."/>
            <person name="Salamov A."/>
            <person name="Salih N.S."/>
            <person name="Samson R.A."/>
            <person name="Sandor E."/>
            <person name="Sanguinetti M."/>
            <person name="Schuetze T."/>
            <person name="Sepcic K."/>
            <person name="Shelest E."/>
            <person name="Sherlock G."/>
            <person name="Sophianopoulou V."/>
            <person name="Squina F.M."/>
            <person name="Sun H."/>
            <person name="Susca A."/>
            <person name="Todd R.B."/>
            <person name="Tsang A."/>
            <person name="Unkles S.E."/>
            <person name="van de Wiele N."/>
            <person name="van Rossen-Uffink D."/>
            <person name="Oliveira J.V."/>
            <person name="Vesth T.C."/>
            <person name="Visser J."/>
            <person name="Yu J.-H."/>
            <person name="Zhou M."/>
            <person name="Andersen M.R."/>
            <person name="Archer D.B."/>
            <person name="Baker S.E."/>
            <person name="Benoit I."/>
            <person name="Brakhage A.A."/>
            <person name="Braus G.H."/>
            <person name="Fischer R."/>
            <person name="Frisvad J.C."/>
            <person name="Goldman G.H."/>
            <person name="Houbraken J."/>
            <person name="Oakley B."/>
            <person name="Pocsi I."/>
            <person name="Scazzocchio C."/>
            <person name="Seiboth B."/>
            <person name="vanKuyk P.A."/>
            <person name="Wortman J."/>
            <person name="Dyer P.S."/>
            <person name="Grigoriev I.V."/>
        </authorList>
    </citation>
    <scope>NUCLEOTIDE SEQUENCE [LARGE SCALE GENOMIC DNA]</scope>
    <source>
        <strain evidence="3">CBS 516.65</strain>
    </source>
</reference>
<dbReference type="GeneID" id="34459974"/>
<keyword evidence="1" id="KW-0472">Membrane</keyword>
<evidence type="ECO:0000313" key="3">
    <source>
        <dbReference type="Proteomes" id="UP000184300"/>
    </source>
</evidence>
<name>A0A1L9VCR2_ASPGL</name>
<keyword evidence="1" id="KW-0812">Transmembrane</keyword>
<keyword evidence="3" id="KW-1185">Reference proteome</keyword>
<feature type="transmembrane region" description="Helical" evidence="1">
    <location>
        <begin position="42"/>
        <end position="62"/>
    </location>
</feature>
<gene>
    <name evidence="2" type="ORF">ASPGLDRAFT_28006</name>
</gene>
<dbReference type="EMBL" id="KV878905">
    <property type="protein sequence ID" value="OJJ81632.1"/>
    <property type="molecule type" value="Genomic_DNA"/>
</dbReference>
<accession>A0A1L9VCR2</accession>
<dbReference type="VEuPathDB" id="FungiDB:ASPGLDRAFT_28006"/>
<dbReference type="RefSeq" id="XP_022398330.1">
    <property type="nucleotide sequence ID" value="XM_022543713.1"/>
</dbReference>
<protein>
    <submittedName>
        <fullName evidence="2">Uncharacterized protein</fullName>
    </submittedName>
</protein>
<evidence type="ECO:0000313" key="2">
    <source>
        <dbReference type="EMBL" id="OJJ81632.1"/>
    </source>
</evidence>
<evidence type="ECO:0000256" key="1">
    <source>
        <dbReference type="SAM" id="Phobius"/>
    </source>
</evidence>
<keyword evidence="1" id="KW-1133">Transmembrane helix</keyword>